<reference evidence="2" key="1">
    <citation type="submission" date="2025-08" db="UniProtKB">
        <authorList>
            <consortium name="Ensembl"/>
        </authorList>
    </citation>
    <scope>IDENTIFICATION</scope>
</reference>
<feature type="transmembrane region" description="Helical" evidence="1">
    <location>
        <begin position="72"/>
        <end position="93"/>
    </location>
</feature>
<feature type="transmembrane region" description="Helical" evidence="1">
    <location>
        <begin position="41"/>
        <end position="60"/>
    </location>
</feature>
<dbReference type="GeneTree" id="ENSGT00940000167867"/>
<name>A0A8C8ZXK2_PROSS</name>
<proteinExistence type="predicted"/>
<evidence type="ECO:0000313" key="2">
    <source>
        <dbReference type="Ensembl" id="ENSPSMP00000025396.1"/>
    </source>
</evidence>
<reference evidence="2" key="2">
    <citation type="submission" date="2025-09" db="UniProtKB">
        <authorList>
            <consortium name="Ensembl"/>
        </authorList>
    </citation>
    <scope>IDENTIFICATION</scope>
</reference>
<dbReference type="Ensembl" id="ENSPSMT00000029418.1">
    <property type="protein sequence ID" value="ENSPSMP00000025396.1"/>
    <property type="gene ID" value="ENSPSMG00000017837.1"/>
</dbReference>
<feature type="transmembrane region" description="Helical" evidence="1">
    <location>
        <begin position="12"/>
        <end position="29"/>
    </location>
</feature>
<dbReference type="AlphaFoldDB" id="A0A8C8ZXK2"/>
<keyword evidence="3" id="KW-1185">Reference proteome</keyword>
<accession>A0A8C8ZXK2</accession>
<keyword evidence="1" id="KW-1133">Transmembrane helix</keyword>
<evidence type="ECO:0000313" key="3">
    <source>
        <dbReference type="Proteomes" id="UP000694414"/>
    </source>
</evidence>
<keyword evidence="1" id="KW-0472">Membrane</keyword>
<dbReference type="Proteomes" id="UP000694414">
    <property type="component" value="Unplaced"/>
</dbReference>
<organism evidence="2 3">
    <name type="scientific">Prolemur simus</name>
    <name type="common">Greater bamboo lemur</name>
    <name type="synonym">Hapalemur simus</name>
    <dbReference type="NCBI Taxonomy" id="1328070"/>
    <lineage>
        <taxon>Eukaryota</taxon>
        <taxon>Metazoa</taxon>
        <taxon>Chordata</taxon>
        <taxon>Craniata</taxon>
        <taxon>Vertebrata</taxon>
        <taxon>Euteleostomi</taxon>
        <taxon>Mammalia</taxon>
        <taxon>Eutheria</taxon>
        <taxon>Euarchontoglires</taxon>
        <taxon>Primates</taxon>
        <taxon>Strepsirrhini</taxon>
        <taxon>Lemuriformes</taxon>
        <taxon>Lemuridae</taxon>
        <taxon>Prolemur</taxon>
    </lineage>
</organism>
<protein>
    <submittedName>
        <fullName evidence="2">Uncharacterized protein</fullName>
    </submittedName>
</protein>
<evidence type="ECO:0000256" key="1">
    <source>
        <dbReference type="SAM" id="Phobius"/>
    </source>
</evidence>
<sequence>MKIPESCTMYNHLLCIFLIFLSIFFPSFFLENFSILELHLIWLYICSVFVTTVNPVLYLVAEANESSKRTDVGNIFTYSYFVYFYYCTLFIFVRTKPQNLSVQHLQEVEPKNL</sequence>
<keyword evidence="1" id="KW-0812">Transmembrane</keyword>